<sequence length="371" mass="43495">MYEYLKRILRSHFDYCPKEPYKLFEELSRKHEENLLIDNQVESSPVAQRQLILLSNQSNIEGNMKEIMSNLLEVNNLFEQIGISLNKEEIYWIWLLMKDLLNEKANIEKLRFWGKIFGLENNYYIVEADFNSCDDFDLNDSEFLKYQEACTTEEELDDSNINLYRQVPPELIGEGVNRKIFFVTTGIDKPFIQLPMVTPEQIRLSRKIQQFFTGNLEASVLSDSNFPGVEKHLLRAQIQRISACTQIAPKNYFKIPDIEDEDMGEETMDLNSTNLDINDTYEGNKLEDLALSNGQYWVHYVPYIYEQGRNIYFYQEEEKSSIERGPHLLTSINEDIAINELYPAWSIDITSTLVPEHTLVYVRSNRWPGLC</sequence>
<evidence type="ECO:0000313" key="8">
    <source>
        <dbReference type="Proteomes" id="UP000663891"/>
    </source>
</evidence>
<keyword evidence="5" id="KW-0966">Cell projection</keyword>
<protein>
    <submittedName>
        <fullName evidence="6">Uncharacterized protein</fullName>
    </submittedName>
</protein>
<evidence type="ECO:0000256" key="3">
    <source>
        <dbReference type="ARBA" id="ARBA00023069"/>
    </source>
</evidence>
<evidence type="ECO:0000256" key="1">
    <source>
        <dbReference type="ARBA" id="ARBA00004430"/>
    </source>
</evidence>
<dbReference type="GO" id="GO:0035082">
    <property type="term" value="P:axoneme assembly"/>
    <property type="evidence" value="ECO:0007669"/>
    <property type="project" value="TreeGrafter"/>
</dbReference>
<reference evidence="6" key="1">
    <citation type="submission" date="2021-02" db="EMBL/GenBank/DDBJ databases">
        <authorList>
            <person name="Nowell W R."/>
        </authorList>
    </citation>
    <scope>NUCLEOTIDE SEQUENCE</scope>
</reference>
<dbReference type="Proteomes" id="UP000663881">
    <property type="component" value="Unassembled WGS sequence"/>
</dbReference>
<dbReference type="GO" id="GO:0060294">
    <property type="term" value="P:cilium movement involved in cell motility"/>
    <property type="evidence" value="ECO:0007669"/>
    <property type="project" value="InterPro"/>
</dbReference>
<dbReference type="Pfam" id="PF04712">
    <property type="entry name" value="Radial_spoke"/>
    <property type="match status" value="1"/>
</dbReference>
<dbReference type="InterPro" id="IPR006802">
    <property type="entry name" value="Radial_spoke"/>
</dbReference>
<dbReference type="PANTHER" id="PTHR13159:SF0">
    <property type="entry name" value="RADIAL SPOKE HEAD 6 HOMOLOG A"/>
    <property type="match status" value="1"/>
</dbReference>
<evidence type="ECO:0000313" key="7">
    <source>
        <dbReference type="EMBL" id="CAF4227699.1"/>
    </source>
</evidence>
<keyword evidence="3" id="KW-0969">Cilium</keyword>
<evidence type="ECO:0000256" key="2">
    <source>
        <dbReference type="ARBA" id="ARBA00022490"/>
    </source>
</evidence>
<evidence type="ECO:0000313" key="6">
    <source>
        <dbReference type="EMBL" id="CAF1519825.1"/>
    </source>
</evidence>
<name>A0A815UX09_9BILA</name>
<comment type="subcellular location">
    <subcellularLocation>
        <location evidence="1">Cytoplasm</location>
        <location evidence="1">Cytoskeleton</location>
        <location evidence="1">Cilium axoneme</location>
    </subcellularLocation>
</comment>
<accession>A0A815UX09</accession>
<comment type="caution">
    <text evidence="6">The sequence shown here is derived from an EMBL/GenBank/DDBJ whole genome shotgun (WGS) entry which is preliminary data.</text>
</comment>
<dbReference type="GO" id="GO:0001534">
    <property type="term" value="C:radial spoke"/>
    <property type="evidence" value="ECO:0007669"/>
    <property type="project" value="InterPro"/>
</dbReference>
<gene>
    <name evidence="7" type="ORF">OKA104_LOCUS42385</name>
    <name evidence="6" type="ORF">VCS650_LOCUS43223</name>
</gene>
<dbReference type="EMBL" id="CAJOAY010010835">
    <property type="protein sequence ID" value="CAF4227699.1"/>
    <property type="molecule type" value="Genomic_DNA"/>
</dbReference>
<dbReference type="PANTHER" id="PTHR13159">
    <property type="entry name" value="RADIAL SPOKEHEAD-RELATED"/>
    <property type="match status" value="1"/>
</dbReference>
<dbReference type="EMBL" id="CAJNON010002996">
    <property type="protein sequence ID" value="CAF1519825.1"/>
    <property type="molecule type" value="Genomic_DNA"/>
</dbReference>
<evidence type="ECO:0000256" key="5">
    <source>
        <dbReference type="ARBA" id="ARBA00023273"/>
    </source>
</evidence>
<organism evidence="6 8">
    <name type="scientific">Adineta steineri</name>
    <dbReference type="NCBI Taxonomy" id="433720"/>
    <lineage>
        <taxon>Eukaryota</taxon>
        <taxon>Metazoa</taxon>
        <taxon>Spiralia</taxon>
        <taxon>Gnathifera</taxon>
        <taxon>Rotifera</taxon>
        <taxon>Eurotatoria</taxon>
        <taxon>Bdelloidea</taxon>
        <taxon>Adinetida</taxon>
        <taxon>Adinetidae</taxon>
        <taxon>Adineta</taxon>
    </lineage>
</organism>
<dbReference type="Proteomes" id="UP000663891">
    <property type="component" value="Unassembled WGS sequence"/>
</dbReference>
<proteinExistence type="predicted"/>
<dbReference type="OrthoDB" id="272202at2759"/>
<dbReference type="AlphaFoldDB" id="A0A815UX09"/>
<keyword evidence="2" id="KW-0963">Cytoplasm</keyword>
<evidence type="ECO:0000256" key="4">
    <source>
        <dbReference type="ARBA" id="ARBA00023212"/>
    </source>
</evidence>
<keyword evidence="4" id="KW-0206">Cytoskeleton</keyword>